<feature type="compositionally biased region" description="Gly residues" evidence="1">
    <location>
        <begin position="96"/>
        <end position="106"/>
    </location>
</feature>
<gene>
    <name evidence="2" type="ORF">RHTO0S_04e07602g</name>
</gene>
<feature type="compositionally biased region" description="Gly residues" evidence="1">
    <location>
        <begin position="639"/>
        <end position="651"/>
    </location>
</feature>
<evidence type="ECO:0000313" key="2">
    <source>
        <dbReference type="EMBL" id="CDR39665.1"/>
    </source>
</evidence>
<dbReference type="PANTHER" id="PTHR14778">
    <property type="entry name" value="KINETOCHORE-ASSOCIATED PROTEIN DSN1 HOMOLOG"/>
    <property type="match status" value="1"/>
</dbReference>
<feature type="region of interest" description="Disordered" evidence="1">
    <location>
        <begin position="1"/>
        <end position="55"/>
    </location>
</feature>
<reference evidence="2" key="1">
    <citation type="journal article" date="2014" name="Genome Announc.">
        <title>Draft genome sequence of Rhodosporidium toruloides CECT1137, an oleaginous yeast of biotechnological interest.</title>
        <authorList>
            <person name="Morin N."/>
            <person name="Calcas X."/>
            <person name="Devillers H."/>
            <person name="Durrens P."/>
            <person name="Sherman D.J."/>
            <person name="Nicaud J.-M."/>
            <person name="Neuveglise C."/>
        </authorList>
    </citation>
    <scope>NUCLEOTIDE SEQUENCE</scope>
    <source>
        <strain evidence="2">CECT1137</strain>
    </source>
</reference>
<feature type="compositionally biased region" description="Basic and acidic residues" evidence="1">
    <location>
        <begin position="354"/>
        <end position="365"/>
    </location>
</feature>
<accession>A0A061APW7</accession>
<feature type="compositionally biased region" description="Low complexity" evidence="1">
    <location>
        <begin position="1"/>
        <end position="18"/>
    </location>
</feature>
<feature type="compositionally biased region" description="Acidic residues" evidence="1">
    <location>
        <begin position="126"/>
        <end position="135"/>
    </location>
</feature>
<dbReference type="InterPro" id="IPR013218">
    <property type="entry name" value="Dsn1/Mis13"/>
</dbReference>
<protein>
    <submittedName>
        <fullName evidence="2">RHTO0S04e07602g1_1</fullName>
    </submittedName>
</protein>
<sequence length="682" mass="71409">MPAPRAAPSGRARAAQARKSVVPDPDLYAQSDSDDDNAAPARSASAAAATKKRNSTGIVLKTDTVKGTVTAENGRRRSTRLSAESQDALEAARGGPATGKGRGARGTGKAAAKGKKRAKPEPDERADADEHDEQDASSRTGGRGVKGASKRARKDDEPAEEASTSAPAASSSQAGGSGTAPARRGFVPRAVTDLATRVNKPPPQYSTVLVDPEGDDPDPFPFTTAPPTPHAAGKAKRSATAKPKDAPRAKVPRTARQPSISDEEDATPPNGNPSHPSTSRTSRKTPPRPDTQTGVYVHETPVQVKNIAMRQGMGPGTPAAGTARKSVRRSSVRGSGKRGSSIGNGYEAVPHPQVADDKLYRSTDADDPIAKRLRSIVSWASQRTRDRVLRSVKEGEREDPAVKAAEEIMYGFIDDVCRLKVDTSVPFREPSQSQDPDSLPPHPQNESNAAKMKELEEAYAAIATEQTLRQSLDPVYQSFFDARTAAHQTASTSYSSLLPPALSASTSKNPPTPATYAASLDLSLPTPTSLDEALALGRRLLQGEGVREGVPAKGKKGAKGKGKEKDTGAAETAQDVLQRRITKAQVDTVALRHLTHRLSSFTRLASSYIAHRSSETHTALARHTQQGLLGSTGETEGAKGAGEAGGSGGSGLAAATQATVGAEGAVLDPRDLLRAISATDAR</sequence>
<feature type="compositionally biased region" description="Low complexity" evidence="1">
    <location>
        <begin position="38"/>
        <end position="49"/>
    </location>
</feature>
<evidence type="ECO:0000256" key="1">
    <source>
        <dbReference type="SAM" id="MobiDB-lite"/>
    </source>
</evidence>
<dbReference type="Pfam" id="PF08202">
    <property type="entry name" value="MIS13"/>
    <property type="match status" value="1"/>
</dbReference>
<feature type="region of interest" description="Disordered" evidence="1">
    <location>
        <begin position="630"/>
        <end position="652"/>
    </location>
</feature>
<name>A0A061APW7_RHOTO</name>
<dbReference type="OrthoDB" id="2538455at2759"/>
<dbReference type="GO" id="GO:0000444">
    <property type="term" value="C:MIS12/MIND type complex"/>
    <property type="evidence" value="ECO:0007669"/>
    <property type="project" value="InterPro"/>
</dbReference>
<feature type="compositionally biased region" description="Low complexity" evidence="1">
    <location>
        <begin position="332"/>
        <end position="341"/>
    </location>
</feature>
<feature type="region of interest" description="Disordered" evidence="1">
    <location>
        <begin position="68"/>
        <end position="365"/>
    </location>
</feature>
<feature type="compositionally biased region" description="Low complexity" evidence="1">
    <location>
        <begin position="161"/>
        <end position="182"/>
    </location>
</feature>
<dbReference type="GO" id="GO:0007059">
    <property type="term" value="P:chromosome segregation"/>
    <property type="evidence" value="ECO:0007669"/>
    <property type="project" value="InterPro"/>
</dbReference>
<dbReference type="AlphaFoldDB" id="A0A061APW7"/>
<organism evidence="2">
    <name type="scientific">Rhodotorula toruloides</name>
    <name type="common">Yeast</name>
    <name type="synonym">Rhodosporidium toruloides</name>
    <dbReference type="NCBI Taxonomy" id="5286"/>
    <lineage>
        <taxon>Eukaryota</taxon>
        <taxon>Fungi</taxon>
        <taxon>Dikarya</taxon>
        <taxon>Basidiomycota</taxon>
        <taxon>Pucciniomycotina</taxon>
        <taxon>Microbotryomycetes</taxon>
        <taxon>Sporidiobolales</taxon>
        <taxon>Sporidiobolaceae</taxon>
        <taxon>Rhodotorula</taxon>
    </lineage>
</organism>
<dbReference type="GO" id="GO:0051301">
    <property type="term" value="P:cell division"/>
    <property type="evidence" value="ECO:0007669"/>
    <property type="project" value="InterPro"/>
</dbReference>
<proteinExistence type="predicted"/>
<dbReference type="EMBL" id="LK052939">
    <property type="protein sequence ID" value="CDR39665.1"/>
    <property type="molecule type" value="Genomic_DNA"/>
</dbReference>
<dbReference type="PANTHER" id="PTHR14778:SF2">
    <property type="entry name" value="KINETOCHORE-ASSOCIATED PROTEIN DSN1 HOMOLOG"/>
    <property type="match status" value="1"/>
</dbReference>
<feature type="region of interest" description="Disordered" evidence="1">
    <location>
        <begin position="545"/>
        <end position="570"/>
    </location>
</feature>
<feature type="region of interest" description="Disordered" evidence="1">
    <location>
        <begin position="427"/>
        <end position="448"/>
    </location>
</feature>